<protein>
    <submittedName>
        <fullName evidence="1">Uncharacterized protein</fullName>
    </submittedName>
</protein>
<accession>A0A6B9VCG2</accession>
<evidence type="ECO:0000313" key="2">
    <source>
        <dbReference type="Proteomes" id="UP000464620"/>
    </source>
</evidence>
<evidence type="ECO:0000313" key="1">
    <source>
        <dbReference type="EMBL" id="QHN77952.1"/>
    </source>
</evidence>
<dbReference type="EMBL" id="CP031001">
    <property type="protein sequence ID" value="QHN77952.1"/>
    <property type="molecule type" value="Genomic_DNA"/>
</dbReference>
<reference evidence="1 2" key="1">
    <citation type="submission" date="2020-01" db="EMBL/GenBank/DDBJ databases">
        <title>Genome sequence of Arachis hypogaea, cultivar Shitouqi.</title>
        <authorList>
            <person name="Zhuang W."/>
            <person name="Chen H."/>
            <person name="Varshney R."/>
            <person name="Wang D."/>
            <person name="Ming R."/>
        </authorList>
    </citation>
    <scope>NUCLEOTIDE SEQUENCE [LARGE SCALE GENOMIC DNA]</scope>
    <source>
        <tissue evidence="1">Young leaf</tissue>
    </source>
</reference>
<gene>
    <name evidence="1" type="ORF">DS421_19g657290</name>
</gene>
<sequence>MDAEATVVLEVLVTKAVEDTDHKDDKIKETNGDLPQVEIEGKKEEEENSFNGEFIKVEK</sequence>
<organism evidence="1 2">
    <name type="scientific">Arachis hypogaea</name>
    <name type="common">Peanut</name>
    <dbReference type="NCBI Taxonomy" id="3818"/>
    <lineage>
        <taxon>Eukaryota</taxon>
        <taxon>Viridiplantae</taxon>
        <taxon>Streptophyta</taxon>
        <taxon>Embryophyta</taxon>
        <taxon>Tracheophyta</taxon>
        <taxon>Spermatophyta</taxon>
        <taxon>Magnoliopsida</taxon>
        <taxon>eudicotyledons</taxon>
        <taxon>Gunneridae</taxon>
        <taxon>Pentapetalae</taxon>
        <taxon>rosids</taxon>
        <taxon>fabids</taxon>
        <taxon>Fabales</taxon>
        <taxon>Fabaceae</taxon>
        <taxon>Papilionoideae</taxon>
        <taxon>50 kb inversion clade</taxon>
        <taxon>dalbergioids sensu lato</taxon>
        <taxon>Dalbergieae</taxon>
        <taxon>Pterocarpus clade</taxon>
        <taxon>Arachis</taxon>
    </lineage>
</organism>
<dbReference type="Proteomes" id="UP000464620">
    <property type="component" value="Chromosome B09"/>
</dbReference>
<proteinExistence type="predicted"/>
<name>A0A6B9VCG2_ARAHY</name>
<dbReference type="AlphaFoldDB" id="A0A6B9VCG2"/>